<protein>
    <submittedName>
        <fullName evidence="3">LuxR family transcriptional regulator</fullName>
    </submittedName>
</protein>
<dbReference type="InterPro" id="IPR016032">
    <property type="entry name" value="Sig_transdc_resp-reg_C-effctor"/>
</dbReference>
<evidence type="ECO:0000313" key="3">
    <source>
        <dbReference type="EMBL" id="TQF07502.1"/>
    </source>
</evidence>
<keyword evidence="4" id="KW-1185">Reference proteome</keyword>
<gene>
    <name evidence="3" type="ORF">E6W39_22045</name>
</gene>
<reference evidence="3 4" key="1">
    <citation type="submission" date="2019-06" db="EMBL/GenBank/DDBJ databases">
        <title>Description of Kitasatospora acidophila sp. nov. isolated from pine grove soil, and reclassification of Streptomyces novaecaesareae to Kitasatospora novaeceasareae comb. nov.</title>
        <authorList>
            <person name="Kim M.J."/>
        </authorList>
    </citation>
    <scope>NUCLEOTIDE SEQUENCE [LARGE SCALE GENOMIC DNA]</scope>
    <source>
        <strain evidence="3 4">MMS16-CNU292</strain>
    </source>
</reference>
<dbReference type="Proteomes" id="UP000319103">
    <property type="component" value="Unassembled WGS sequence"/>
</dbReference>
<dbReference type="EMBL" id="VIGB01000003">
    <property type="protein sequence ID" value="TQF07502.1"/>
    <property type="molecule type" value="Genomic_DNA"/>
</dbReference>
<dbReference type="PANTHER" id="PTHR34293:SF1">
    <property type="entry name" value="HTH-TYPE TRANSCRIPTIONAL REGULATOR TRMBL2"/>
    <property type="match status" value="1"/>
</dbReference>
<organism evidence="3 4">
    <name type="scientific">Kitasatospora acidiphila</name>
    <dbReference type="NCBI Taxonomy" id="2567942"/>
    <lineage>
        <taxon>Bacteria</taxon>
        <taxon>Bacillati</taxon>
        <taxon>Actinomycetota</taxon>
        <taxon>Actinomycetes</taxon>
        <taxon>Kitasatosporales</taxon>
        <taxon>Streptomycetaceae</taxon>
        <taxon>Kitasatospora</taxon>
    </lineage>
</organism>
<evidence type="ECO:0000259" key="2">
    <source>
        <dbReference type="Pfam" id="PF00196"/>
    </source>
</evidence>
<accession>A0A540WEW5</accession>
<proteinExistence type="predicted"/>
<dbReference type="InterPro" id="IPR051797">
    <property type="entry name" value="TrmB-like"/>
</dbReference>
<dbReference type="InterPro" id="IPR000792">
    <property type="entry name" value="Tscrpt_reg_LuxR_C"/>
</dbReference>
<sequence>MPDSPSAAARPQPAEPSPGEAGALDNLVGGLPLPGYAARSLYLAVLGDGGQLPMATVPEPDRPVVAELLELGLLKADPVAGAYTVVNPRSVGGRLSEELRSAGTRLLVQAQEMPALLEDLTRAYDRTPRKVDRSGEVQHVHGHAEVRVRIDRLRDGATGELLSAQPGGALSPQLLDNAVAACRSLLERGGSIRTLYEPGARAHAPTASFVLDATELGVRFRVLGESFKRMMIFDRSTVAIPSGPDYASAAFVEDPAVVAFLSGMFERDWARAEPVQWSAATAPEPVGQPVHLQVGRLLAQGLTQRMIASRLGLSDRTVAGHISRLRELYDAETLFQLGWLMRAANGDGRGE</sequence>
<dbReference type="PANTHER" id="PTHR34293">
    <property type="entry name" value="HTH-TYPE TRANSCRIPTIONAL REGULATOR TRMBL2"/>
    <property type="match status" value="1"/>
</dbReference>
<feature type="region of interest" description="Disordered" evidence="1">
    <location>
        <begin position="1"/>
        <end position="23"/>
    </location>
</feature>
<dbReference type="AlphaFoldDB" id="A0A540WEW5"/>
<evidence type="ECO:0000313" key="4">
    <source>
        <dbReference type="Proteomes" id="UP000319103"/>
    </source>
</evidence>
<name>A0A540WEW5_9ACTN</name>
<dbReference type="Gene3D" id="1.10.10.10">
    <property type="entry name" value="Winged helix-like DNA-binding domain superfamily/Winged helix DNA-binding domain"/>
    <property type="match status" value="1"/>
</dbReference>
<dbReference type="GO" id="GO:0003677">
    <property type="term" value="F:DNA binding"/>
    <property type="evidence" value="ECO:0007669"/>
    <property type="project" value="InterPro"/>
</dbReference>
<dbReference type="OrthoDB" id="4035590at2"/>
<dbReference type="InterPro" id="IPR036388">
    <property type="entry name" value="WH-like_DNA-bd_sf"/>
</dbReference>
<dbReference type="Pfam" id="PF00196">
    <property type="entry name" value="GerE"/>
    <property type="match status" value="1"/>
</dbReference>
<evidence type="ECO:0000256" key="1">
    <source>
        <dbReference type="SAM" id="MobiDB-lite"/>
    </source>
</evidence>
<dbReference type="SUPFAM" id="SSF46894">
    <property type="entry name" value="C-terminal effector domain of the bipartite response regulators"/>
    <property type="match status" value="1"/>
</dbReference>
<comment type="caution">
    <text evidence="3">The sequence shown here is derived from an EMBL/GenBank/DDBJ whole genome shotgun (WGS) entry which is preliminary data.</text>
</comment>
<dbReference type="GO" id="GO:0006355">
    <property type="term" value="P:regulation of DNA-templated transcription"/>
    <property type="evidence" value="ECO:0007669"/>
    <property type="project" value="InterPro"/>
</dbReference>
<feature type="domain" description="HTH luxR-type" evidence="2">
    <location>
        <begin position="293"/>
        <end position="326"/>
    </location>
</feature>